<evidence type="ECO:0000313" key="2">
    <source>
        <dbReference type="Proteomes" id="UP000007264"/>
    </source>
</evidence>
<dbReference type="KEGG" id="csl:COCSUDRAFT_36071"/>
<organism evidence="1 2">
    <name type="scientific">Coccomyxa subellipsoidea (strain C-169)</name>
    <name type="common">Green microalga</name>
    <dbReference type="NCBI Taxonomy" id="574566"/>
    <lineage>
        <taxon>Eukaryota</taxon>
        <taxon>Viridiplantae</taxon>
        <taxon>Chlorophyta</taxon>
        <taxon>core chlorophytes</taxon>
        <taxon>Trebouxiophyceae</taxon>
        <taxon>Trebouxiophyceae incertae sedis</taxon>
        <taxon>Coccomyxaceae</taxon>
        <taxon>Coccomyxa</taxon>
        <taxon>Coccomyxa subellipsoidea</taxon>
    </lineage>
</organism>
<keyword evidence="2" id="KW-1185">Reference proteome</keyword>
<dbReference type="AlphaFoldDB" id="I0Z296"/>
<name>I0Z296_COCSC</name>
<evidence type="ECO:0000313" key="1">
    <source>
        <dbReference type="EMBL" id="EIE24765.1"/>
    </source>
</evidence>
<dbReference type="RefSeq" id="XP_005649309.1">
    <property type="nucleotide sequence ID" value="XM_005649252.1"/>
</dbReference>
<reference evidence="1 2" key="1">
    <citation type="journal article" date="2012" name="Genome Biol.">
        <title>The genome of the polar eukaryotic microalga coccomyxa subellipsoidea reveals traits of cold adaptation.</title>
        <authorList>
            <person name="Blanc G."/>
            <person name="Agarkova I."/>
            <person name="Grimwood J."/>
            <person name="Kuo A."/>
            <person name="Brueggeman A."/>
            <person name="Dunigan D."/>
            <person name="Gurnon J."/>
            <person name="Ladunga I."/>
            <person name="Lindquist E."/>
            <person name="Lucas S."/>
            <person name="Pangilinan J."/>
            <person name="Proschold T."/>
            <person name="Salamov A."/>
            <person name="Schmutz J."/>
            <person name="Weeks D."/>
            <person name="Yamada T."/>
            <person name="Claverie J.M."/>
            <person name="Grigoriev I."/>
            <person name="Van Etten J."/>
            <person name="Lomsadze A."/>
            <person name="Borodovsky M."/>
        </authorList>
    </citation>
    <scope>NUCLEOTIDE SEQUENCE [LARGE SCALE GENOMIC DNA]</scope>
    <source>
        <strain evidence="1 2">C-169</strain>
    </source>
</reference>
<dbReference type="EMBL" id="AGSI01000005">
    <property type="protein sequence ID" value="EIE24765.1"/>
    <property type="molecule type" value="Genomic_DNA"/>
</dbReference>
<dbReference type="Proteomes" id="UP000007264">
    <property type="component" value="Unassembled WGS sequence"/>
</dbReference>
<protein>
    <submittedName>
        <fullName evidence="1">Uncharacterized protein</fullName>
    </submittedName>
</protein>
<gene>
    <name evidence="1" type="ORF">COCSUDRAFT_36071</name>
</gene>
<accession>I0Z296</accession>
<dbReference type="GeneID" id="17042766"/>
<sequence>MQTLLHTQHLMCNQACIRVCQRSFPILPTLLSSFTSTFYLQPSRVRPKNGKRWTDYVPGALKGPCTKNSSRIRIIKNMHSMYKKLPQSELSKHAEQTPH</sequence>
<proteinExistence type="predicted"/>
<comment type="caution">
    <text evidence="1">The sequence shown here is derived from an EMBL/GenBank/DDBJ whole genome shotgun (WGS) entry which is preliminary data.</text>
</comment>